<dbReference type="AlphaFoldDB" id="A0A4Y8KVW8"/>
<feature type="chain" id="PRO_5021490262" description="DUF4296 domain-containing protein" evidence="1">
    <location>
        <begin position="21"/>
        <end position="107"/>
    </location>
</feature>
<evidence type="ECO:0000256" key="1">
    <source>
        <dbReference type="SAM" id="SignalP"/>
    </source>
</evidence>
<evidence type="ECO:0000313" key="2">
    <source>
        <dbReference type="EMBL" id="TFD94213.1"/>
    </source>
</evidence>
<dbReference type="STRING" id="1121485.GCA_000426485_01382"/>
<protein>
    <recommendedName>
        <fullName evidence="4">DUF4296 domain-containing protein</fullName>
    </recommendedName>
</protein>
<name>A0A4Y8KVW8_9BACT</name>
<keyword evidence="3" id="KW-1185">Reference proteome</keyword>
<comment type="caution">
    <text evidence="2">The sequence shown here is derived from an EMBL/GenBank/DDBJ whole genome shotgun (WGS) entry which is preliminary data.</text>
</comment>
<dbReference type="RefSeq" id="WP_035331159.1">
    <property type="nucleotide sequence ID" value="NZ_AP028867.1"/>
</dbReference>
<feature type="signal peptide" evidence="1">
    <location>
        <begin position="1"/>
        <end position="20"/>
    </location>
</feature>
<dbReference type="Proteomes" id="UP000297861">
    <property type="component" value="Unassembled WGS sequence"/>
</dbReference>
<keyword evidence="1" id="KW-0732">Signal</keyword>
<gene>
    <name evidence="2" type="ORF">E2605_15750</name>
</gene>
<organism evidence="2 3">
    <name type="scientific">Dysgonomonas capnocytophagoides</name>
    <dbReference type="NCBI Taxonomy" id="45254"/>
    <lineage>
        <taxon>Bacteria</taxon>
        <taxon>Pseudomonadati</taxon>
        <taxon>Bacteroidota</taxon>
        <taxon>Bacteroidia</taxon>
        <taxon>Bacteroidales</taxon>
        <taxon>Dysgonomonadaceae</taxon>
        <taxon>Dysgonomonas</taxon>
    </lineage>
</organism>
<accession>A0A4Y8KVW8</accession>
<dbReference type="EMBL" id="SOML01000011">
    <property type="protein sequence ID" value="TFD94213.1"/>
    <property type="molecule type" value="Genomic_DNA"/>
</dbReference>
<sequence>MRLHRIVLLLVFIPFFCACSEPSMEDDARAAADLSRISNQCAIENDMAGAGKAYSEVQEIMEKYKKIDKFDEFYQLYGSFLEESARIEDAKMEQRNAPSETDSKQVE</sequence>
<dbReference type="PROSITE" id="PS51257">
    <property type="entry name" value="PROKAR_LIPOPROTEIN"/>
    <property type="match status" value="1"/>
</dbReference>
<reference evidence="2 3" key="1">
    <citation type="submission" date="2019-03" db="EMBL/GenBank/DDBJ databases">
        <title>San Antonio Military Medical Center submission to MRSN (WRAIR), pending publication.</title>
        <authorList>
            <person name="Blyth D.M."/>
            <person name="Mccarthy S.L."/>
            <person name="Schall S.E."/>
            <person name="Stam J.A."/>
            <person name="Ong A.C."/>
            <person name="Mcgann P.T."/>
        </authorList>
    </citation>
    <scope>NUCLEOTIDE SEQUENCE [LARGE SCALE GENOMIC DNA]</scope>
    <source>
        <strain evidence="2 3">MRSN571793</strain>
    </source>
</reference>
<evidence type="ECO:0008006" key="4">
    <source>
        <dbReference type="Google" id="ProtNLM"/>
    </source>
</evidence>
<evidence type="ECO:0000313" key="3">
    <source>
        <dbReference type="Proteomes" id="UP000297861"/>
    </source>
</evidence>
<proteinExistence type="predicted"/>
<dbReference type="OrthoDB" id="997556at2"/>